<dbReference type="GO" id="GO:0006417">
    <property type="term" value="P:regulation of translation"/>
    <property type="evidence" value="ECO:0007669"/>
    <property type="project" value="UniProtKB-KW"/>
</dbReference>
<gene>
    <name evidence="5" type="ORF">FA09DRAFT_332477</name>
</gene>
<sequence length="846" mass="92186">MPISGLDAYLQASRQLHTAPLTALRDTRLGIDLTLYLRLLLNSPRTAEPLVAALGGAPLALIAHIEADLRALERARIKPVFVLAGLPPLARRARPFSFAAHDARAEERRRAWSRYEAGDVDAAHRHLSRAGSVREADLIRAVLRAFRHRNVEFLIAPYGADGQLVSLERHSKSYVHAICGSTSLFLFDRVERLILSLDLQELQNGTGPGSFTYASKPALLQSLGCNEEEFLDLGLLCGFDQTPTFPPFADGTIPNIMIHRRDGPSAGAAGGAPGSTAVPNLRAAAEVLKSYRSGFTLCSAFEQHPACVKLNYTDTFCRARCMVKFALVSSAEEGRVLPLPLATPPPPMAMPGGGQAAPLIAPGVNGASPAAPAYVGAPIPTAADIPSDLHEIFSHRLPDEVFLHLSRGLISPTVLSQLTSQHIVETSPLSPDAPDEYRRFVREQLTESPQSPRCVALAIMASALNGFWSTRAVSATYWWDPSRDYPVPHESQPTLKVAQRVKSWNVGVAIVEEELRRQNSSTIDIALCLGATSTASSAQRTKTPRPAPAAPGARGAAAAAAVPVLEKKDEIVANVIWRMLEIRGFLNHDHLHTGWARALHLALKSARLNDKFQEPLYLALELMRAGALHGNPYGGRVLSGGPAYGDIEAPGKEGEEAREGRTHLLLIMRCLSLLPMVFRNVPWSAPLSRELLLFAAFSKSLSRSLRSLVEAIASSLLLRGDGRRARDDYLDISLSLPFQNDANTGMGVVVKCFLEALLTFNGGPVRAGEEENEDVKEAVEQVLEMVEATFDNVKDVRNELRRAFRFWDALMKATATLRVKSEESITPELVAQFEAADKWLKPMTRI</sequence>
<evidence type="ECO:0000313" key="6">
    <source>
        <dbReference type="Proteomes" id="UP000245946"/>
    </source>
</evidence>
<evidence type="ECO:0000313" key="5">
    <source>
        <dbReference type="EMBL" id="PWN95073.1"/>
    </source>
</evidence>
<proteinExistence type="inferred from homology"/>
<dbReference type="STRING" id="58919.A0A316Z4H7"/>
<dbReference type="GeneID" id="37271012"/>
<dbReference type="SUPFAM" id="SSF88723">
    <property type="entry name" value="PIN domain-like"/>
    <property type="match status" value="1"/>
</dbReference>
<organism evidence="5 6">
    <name type="scientific">Tilletiopsis washingtonensis</name>
    <dbReference type="NCBI Taxonomy" id="58919"/>
    <lineage>
        <taxon>Eukaryota</taxon>
        <taxon>Fungi</taxon>
        <taxon>Dikarya</taxon>
        <taxon>Basidiomycota</taxon>
        <taxon>Ustilaginomycotina</taxon>
        <taxon>Exobasidiomycetes</taxon>
        <taxon>Entylomatales</taxon>
        <taxon>Entylomatales incertae sedis</taxon>
        <taxon>Tilletiopsis</taxon>
    </lineage>
</organism>
<evidence type="ECO:0000259" key="3">
    <source>
        <dbReference type="Pfam" id="PF12246"/>
    </source>
</evidence>
<dbReference type="InterPro" id="IPR022040">
    <property type="entry name" value="MKT1_N"/>
</dbReference>
<dbReference type="Proteomes" id="UP000245946">
    <property type="component" value="Unassembled WGS sequence"/>
</dbReference>
<keyword evidence="6" id="KW-1185">Reference proteome</keyword>
<dbReference type="Gene3D" id="3.40.50.1010">
    <property type="entry name" value="5'-nuclease"/>
    <property type="match status" value="1"/>
</dbReference>
<name>A0A316Z4H7_9BASI</name>
<dbReference type="InterPro" id="IPR037314">
    <property type="entry name" value="MKT1_H3TH"/>
</dbReference>
<keyword evidence="1" id="KW-0810">Translation regulation</keyword>
<dbReference type="Pfam" id="PF12247">
    <property type="entry name" value="MKT1_N"/>
    <property type="match status" value="1"/>
</dbReference>
<evidence type="ECO:0008006" key="7">
    <source>
        <dbReference type="Google" id="ProtNLM"/>
    </source>
</evidence>
<protein>
    <recommendedName>
        <fullName evidence="7">PIN domain-like protein</fullName>
    </recommendedName>
</protein>
<dbReference type="PANTHER" id="PTHR11081">
    <property type="entry name" value="FLAP ENDONUCLEASE FAMILY MEMBER"/>
    <property type="match status" value="1"/>
</dbReference>
<feature type="domain" description="Post-transcriptional regulator MKT1 N-terminal" evidence="4">
    <location>
        <begin position="386"/>
        <end position="479"/>
    </location>
</feature>
<evidence type="ECO:0000259" key="4">
    <source>
        <dbReference type="Pfam" id="PF12247"/>
    </source>
</evidence>
<dbReference type="Pfam" id="PF12246">
    <property type="entry name" value="MKT1_C"/>
    <property type="match status" value="1"/>
</dbReference>
<dbReference type="GO" id="GO:0003730">
    <property type="term" value="F:mRNA 3'-UTR binding"/>
    <property type="evidence" value="ECO:0007669"/>
    <property type="project" value="TreeGrafter"/>
</dbReference>
<dbReference type="OrthoDB" id="17262at2759"/>
<dbReference type="RefSeq" id="XP_025595352.1">
    <property type="nucleotide sequence ID" value="XM_025743468.1"/>
</dbReference>
<dbReference type="EMBL" id="KZ819307">
    <property type="protein sequence ID" value="PWN95073.1"/>
    <property type="molecule type" value="Genomic_DNA"/>
</dbReference>
<reference evidence="5 6" key="1">
    <citation type="journal article" date="2018" name="Mol. Biol. Evol.">
        <title>Broad Genomic Sampling Reveals a Smut Pathogenic Ancestry of the Fungal Clade Ustilaginomycotina.</title>
        <authorList>
            <person name="Kijpornyongpan T."/>
            <person name="Mondo S.J."/>
            <person name="Barry K."/>
            <person name="Sandor L."/>
            <person name="Lee J."/>
            <person name="Lipzen A."/>
            <person name="Pangilinan J."/>
            <person name="LaButti K."/>
            <person name="Hainaut M."/>
            <person name="Henrissat B."/>
            <person name="Grigoriev I.V."/>
            <person name="Spatafora J.W."/>
            <person name="Aime M.C."/>
        </authorList>
    </citation>
    <scope>NUCLEOTIDE SEQUENCE [LARGE SCALE GENOMIC DNA]</scope>
    <source>
        <strain evidence="5 6">MCA 4186</strain>
    </source>
</reference>
<accession>A0A316Z4H7</accession>
<evidence type="ECO:0000256" key="1">
    <source>
        <dbReference type="ARBA" id="ARBA00022845"/>
    </source>
</evidence>
<evidence type="ECO:0000256" key="2">
    <source>
        <dbReference type="ARBA" id="ARBA00024023"/>
    </source>
</evidence>
<feature type="domain" description="Post-transcriptional regulator MKT1 C-terminal" evidence="3">
    <location>
        <begin position="578"/>
        <end position="841"/>
    </location>
</feature>
<dbReference type="InterPro" id="IPR006084">
    <property type="entry name" value="XPG/Rad2"/>
</dbReference>
<dbReference type="PANTHER" id="PTHR11081:SF32">
    <property type="entry name" value="POST-TRANSCRIPTIONAL REGULATOR MKT1"/>
    <property type="match status" value="1"/>
</dbReference>
<comment type="similarity">
    <text evidence="2">Belongs to the XPG/RAD2 endonuclease family.</text>
</comment>
<dbReference type="InterPro" id="IPR022039">
    <property type="entry name" value="MKT1_C"/>
</dbReference>
<dbReference type="CDD" id="cd09902">
    <property type="entry name" value="H3TH_MKT1"/>
    <property type="match status" value="1"/>
</dbReference>
<dbReference type="CDD" id="cd09858">
    <property type="entry name" value="PIN_MKT1"/>
    <property type="match status" value="1"/>
</dbReference>
<dbReference type="AlphaFoldDB" id="A0A316Z4H7"/>
<dbReference type="InterPro" id="IPR029060">
    <property type="entry name" value="PIN-like_dom_sf"/>
</dbReference>